<protein>
    <submittedName>
        <fullName evidence="2">Uncharacterized protein</fullName>
    </submittedName>
</protein>
<evidence type="ECO:0000313" key="2">
    <source>
        <dbReference type="EMBL" id="KAK4374871.1"/>
    </source>
</evidence>
<dbReference type="Proteomes" id="UP001291623">
    <property type="component" value="Unassembled WGS sequence"/>
</dbReference>
<organism evidence="2 3">
    <name type="scientific">Anisodus tanguticus</name>
    <dbReference type="NCBI Taxonomy" id="243964"/>
    <lineage>
        <taxon>Eukaryota</taxon>
        <taxon>Viridiplantae</taxon>
        <taxon>Streptophyta</taxon>
        <taxon>Embryophyta</taxon>
        <taxon>Tracheophyta</taxon>
        <taxon>Spermatophyta</taxon>
        <taxon>Magnoliopsida</taxon>
        <taxon>eudicotyledons</taxon>
        <taxon>Gunneridae</taxon>
        <taxon>Pentapetalae</taxon>
        <taxon>asterids</taxon>
        <taxon>lamiids</taxon>
        <taxon>Solanales</taxon>
        <taxon>Solanaceae</taxon>
        <taxon>Solanoideae</taxon>
        <taxon>Hyoscyameae</taxon>
        <taxon>Anisodus</taxon>
    </lineage>
</organism>
<feature type="compositionally biased region" description="Acidic residues" evidence="1">
    <location>
        <begin position="172"/>
        <end position="185"/>
    </location>
</feature>
<evidence type="ECO:0000256" key="1">
    <source>
        <dbReference type="SAM" id="MobiDB-lite"/>
    </source>
</evidence>
<dbReference type="AlphaFoldDB" id="A0AAE1SUE2"/>
<evidence type="ECO:0000313" key="3">
    <source>
        <dbReference type="Proteomes" id="UP001291623"/>
    </source>
</evidence>
<dbReference type="EMBL" id="JAVYJV010000003">
    <property type="protein sequence ID" value="KAK4374871.1"/>
    <property type="molecule type" value="Genomic_DNA"/>
</dbReference>
<feature type="region of interest" description="Disordered" evidence="1">
    <location>
        <begin position="246"/>
        <end position="273"/>
    </location>
</feature>
<sequence>MEIGSDAVHSGGLKDNKLDLKHPIILVDTKGTQIVSFVDEGPNKEPQNEGCIYDCTTPLSLDVGQNKDSHEVDYAGDYSDGFSLDESSHRGLRFYDEAETTHGGVGLSSKNEKEHPSFEFSCSDEDMDADGDFLGGASIAMDESLPAEMSSSVENQGYLFIGGIRLYTHDISDEESNGDDDDISSDDGSSCSSESEESDGSSGSDGSSDSDSDVDEELVGQVPSSCSDDSLDETIKKLGGIDLQEASREYGMKKPQKERKCRGGQKSTPAKHVRGSDVDDLMFVKDPRTVSGKKKHAAKFPQSWPFESQKSKHFGRIPGAKKKHRKEMMALKRRERMLSRGVDLQKINSKLQQMVLDGADMLPFQPMHSRDCSQVQRLAAIYRLRSGCQGSGKKR</sequence>
<keyword evidence="3" id="KW-1185">Reference proteome</keyword>
<gene>
    <name evidence="2" type="ORF">RND71_005548</name>
</gene>
<feature type="region of interest" description="Disordered" evidence="1">
    <location>
        <begin position="171"/>
        <end position="232"/>
    </location>
</feature>
<comment type="caution">
    <text evidence="2">The sequence shown here is derived from an EMBL/GenBank/DDBJ whole genome shotgun (WGS) entry which is preliminary data.</text>
</comment>
<feature type="region of interest" description="Disordered" evidence="1">
    <location>
        <begin position="289"/>
        <end position="323"/>
    </location>
</feature>
<dbReference type="PANTHER" id="PTHR47423">
    <property type="entry name" value="G-PATCH DOMAIN CONTAINING PROTEIN"/>
    <property type="match status" value="1"/>
</dbReference>
<proteinExistence type="predicted"/>
<name>A0AAE1SUE2_9SOLA</name>
<dbReference type="PANTHER" id="PTHR47423:SF2">
    <property type="entry name" value="PROTEIN SQS1"/>
    <property type="match status" value="1"/>
</dbReference>
<feature type="compositionally biased region" description="Basic residues" evidence="1">
    <location>
        <begin position="254"/>
        <end position="273"/>
    </location>
</feature>
<feature type="compositionally biased region" description="Acidic residues" evidence="1">
    <location>
        <begin position="208"/>
        <end position="218"/>
    </location>
</feature>
<reference evidence="2" key="1">
    <citation type="submission" date="2023-12" db="EMBL/GenBank/DDBJ databases">
        <title>Genome assembly of Anisodus tanguticus.</title>
        <authorList>
            <person name="Wang Y.-J."/>
        </authorList>
    </citation>
    <scope>NUCLEOTIDE SEQUENCE</scope>
    <source>
        <strain evidence="2">KB-2021</strain>
        <tissue evidence="2">Leaf</tissue>
    </source>
</reference>
<feature type="compositionally biased region" description="Basic residues" evidence="1">
    <location>
        <begin position="311"/>
        <end position="323"/>
    </location>
</feature>
<accession>A0AAE1SUE2</accession>
<feature type="region of interest" description="Disordered" evidence="1">
    <location>
        <begin position="102"/>
        <end position="125"/>
    </location>
</feature>